<name>Q1HGH8_TETTH</name>
<keyword evidence="2 3" id="KW-0002">3D-structure</keyword>
<dbReference type="EMDB" id="EMD-11579"/>
<evidence type="ECO:0007829" key="3">
    <source>
        <dbReference type="PDB" id="6ZYX"/>
    </source>
</evidence>
<sequence>MKGTYLYLNIYKRKREASLITLNYIKNRFYPSKIQKIIKELFEDRLKGVEYDPNNANQLSERLVLELREKIKRGKVPRYKIGVQVVFGEIKGQGLRIASKCLWDVQNDNYASYTYTSEKVYCTGIVFGCYFE</sequence>
<evidence type="ECO:0007829" key="7">
    <source>
        <dbReference type="PDB" id="8BWY"/>
    </source>
</evidence>
<dbReference type="EMDB" id="EMD-22840"/>
<dbReference type="Gene3D" id="3.30.1140.40">
    <property type="entry name" value="Tctex-1"/>
    <property type="match status" value="1"/>
</dbReference>
<dbReference type="PDB" id="7K58">
    <property type="method" value="EM"/>
    <property type="resolution" value="4.00 A"/>
    <property type="chains" value="O=13-132"/>
</dbReference>
<dbReference type="PDB" id="6ZYX">
    <property type="method" value="EM"/>
    <property type="resolution" value="4.30 A"/>
    <property type="chains" value="N=1-132"/>
</dbReference>
<dbReference type="EMDB" id="EMD-22677"/>
<dbReference type="EMDB" id="EMD-22679"/>
<dbReference type="PDB" id="7K5B">
    <property type="method" value="EM"/>
    <property type="resolution" value="4.50 A"/>
    <property type="chains" value="O=13-132"/>
</dbReference>
<accession>Q1HGH8</accession>
<dbReference type="EMBL" id="DQ486976">
    <property type="protein sequence ID" value="ABF22552.1"/>
    <property type="molecule type" value="Genomic_DNA"/>
</dbReference>
<organism evidence="1">
    <name type="scientific">Tetrahymena thermophila</name>
    <dbReference type="NCBI Taxonomy" id="5911"/>
    <lineage>
        <taxon>Eukaryota</taxon>
        <taxon>Sar</taxon>
        <taxon>Alveolata</taxon>
        <taxon>Ciliophora</taxon>
        <taxon>Intramacronucleata</taxon>
        <taxon>Oligohymenophorea</taxon>
        <taxon>Hymenostomatida</taxon>
        <taxon>Tetrahymenina</taxon>
        <taxon>Tetrahymenidae</taxon>
        <taxon>Tetrahymena</taxon>
    </lineage>
</organism>
<evidence type="ECO:0007829" key="4">
    <source>
        <dbReference type="PDB" id="7K58"/>
    </source>
</evidence>
<proteinExistence type="evidence at protein level"/>
<evidence type="ECO:0007829" key="2">
    <source>
        <dbReference type="PDB" id="6ZYW"/>
    </source>
</evidence>
<dbReference type="SMR" id="Q1HGH8"/>
<dbReference type="GO" id="GO:0007018">
    <property type="term" value="P:microtubule-based movement"/>
    <property type="evidence" value="ECO:0007669"/>
    <property type="project" value="TreeGrafter"/>
</dbReference>
<evidence type="ECO:0000313" key="1">
    <source>
        <dbReference type="EMBL" id="ABF22552.1"/>
    </source>
</evidence>
<dbReference type="AlphaFoldDB" id="Q1HGH8"/>
<reference evidence="2 3" key="4">
    <citation type="journal article" date="2021" name="Science">
        <title>Shulin packages axonemal outer dynein arms for ciliary targeting.</title>
        <authorList>
            <person name="Mali G.R."/>
            <person name="Ali F.A."/>
            <person name="Lau C.K."/>
            <person name="Begum F."/>
            <person name="Boulanger J."/>
            <person name="Howe J.D."/>
            <person name="Chen Z.A."/>
            <person name="Rappsilber J."/>
            <person name="Skehel M."/>
            <person name="Carter A.P."/>
        </authorList>
    </citation>
    <scope>STRUCTURE BY ELECTRON MICROSCOPY (4.30 ANGSTROMS)</scope>
</reference>
<dbReference type="PDB" id="7MOQ">
    <property type="method" value="EM"/>
    <property type="resolution" value="8.00 A"/>
    <property type="chains" value="N=1-132"/>
</dbReference>
<dbReference type="PDB" id="6ZYW">
    <property type="method" value="EM"/>
    <property type="resolution" value="8.78 A"/>
    <property type="chains" value="N=1-132"/>
</dbReference>
<evidence type="ECO:0007829" key="5">
    <source>
        <dbReference type="PDB" id="7K5B"/>
    </source>
</evidence>
<dbReference type="EMDB" id="EMD-23926"/>
<reference evidence="6" key="2">
    <citation type="journal article" date="2021" name="EMBO Rep.">
        <title>Remodeling and activation mechanisms of outer arm dyneins revealed by cryo-EM.</title>
        <authorList>
            <person name="Kubo S."/>
            <person name="Yang S.K."/>
            <person name="Black C.S."/>
            <person name="Dai D."/>
            <person name="Valente-Paterno M."/>
            <person name="Gaertig J."/>
            <person name="Ichikawa M."/>
            <person name="Bui K.H."/>
        </authorList>
    </citation>
    <scope>STRUCTURE BY ELECTRON MICROSCOPY (8.00 ANGSTROMS)</scope>
</reference>
<dbReference type="PANTHER" id="PTHR21255">
    <property type="entry name" value="T-COMPLEX-ASSOCIATED-TESTIS-EXPRESSED 1/ DYNEIN LIGHT CHAIN"/>
    <property type="match status" value="1"/>
</dbReference>
<evidence type="ECO:0007829" key="8">
    <source>
        <dbReference type="PDB" id="8BX8"/>
    </source>
</evidence>
<dbReference type="EMDB" id="EMD-11576"/>
<reference evidence="4 5" key="3">
    <citation type="journal article" date="2021" name="Nat. Struct. Mol. Biol.">
        <title>Structures of outer-arm dynein array on microtubule doublet reveal a motor coordination mechanism.</title>
        <authorList>
            <person name="Rao Q."/>
            <person name="Han L."/>
            <person name="Wang Y."/>
            <person name="Chai P."/>
            <person name="Kuo Y.W."/>
            <person name="Yang R."/>
            <person name="Hu F."/>
            <person name="Yang Y."/>
            <person name="Howard J."/>
            <person name="Zhang K."/>
        </authorList>
    </citation>
    <scope>STRUCTURE BY ELECTRON MICROSCOPY (4.00 ANGSTROMS) OF 13-132</scope>
</reference>
<protein>
    <submittedName>
        <fullName evidence="1">Dynein light chain 2A</fullName>
    </submittedName>
</protein>
<dbReference type="Pfam" id="PF03645">
    <property type="entry name" value="Tctex-1"/>
    <property type="match status" value="1"/>
</dbReference>
<reference evidence="1" key="1">
    <citation type="submission" date="2006-04" db="EMBL/GenBank/DDBJ databases">
        <title>The Dynein Light Chain Family in Tetrahymena thermophila.</title>
        <authorList>
            <person name="Wilkes D.E."/>
            <person name="Rajagopalan V."/>
            <person name="Chan C.W.C."/>
            <person name="Kniazeva E."/>
            <person name="Wiedeman A.E."/>
            <person name="Asai D.J."/>
        </authorList>
    </citation>
    <scope>NUCLEOTIDE SEQUENCE</scope>
</reference>
<dbReference type="PDB" id="8BWY">
    <property type="method" value="EM"/>
    <property type="resolution" value="38.00 A"/>
    <property type="chains" value="N=1-132"/>
</dbReference>
<dbReference type="InterPro" id="IPR038586">
    <property type="entry name" value="Tctex-1-like_sf"/>
</dbReference>
<dbReference type="GO" id="GO:0005737">
    <property type="term" value="C:cytoplasm"/>
    <property type="evidence" value="ECO:0007669"/>
    <property type="project" value="TreeGrafter"/>
</dbReference>
<dbReference type="PANTHER" id="PTHR21255:SF7">
    <property type="entry name" value="DYNEIN LIGHT CHAIN TCTEX-TYPE PROTEIN 2B"/>
    <property type="match status" value="1"/>
</dbReference>
<evidence type="ECO:0007829" key="6">
    <source>
        <dbReference type="PDB" id="7MOQ"/>
    </source>
</evidence>
<dbReference type="GO" id="GO:0005868">
    <property type="term" value="C:cytoplasmic dynein complex"/>
    <property type="evidence" value="ECO:0007669"/>
    <property type="project" value="TreeGrafter"/>
</dbReference>
<dbReference type="PDB" id="7KEK">
    <property type="method" value="EM"/>
    <property type="resolution" value="8.00 A"/>
    <property type="chains" value="O=1-132"/>
</dbReference>
<reference evidence="7 8" key="5">
    <citation type="journal article" date="2023" name="EMBO J.">
        <title>ATP-induced conformational change of axonemal outer dynein arms revealed by cryo-electron tomography.</title>
        <authorList>
            <person name="Zimmermann N."/>
            <person name="Noga A."/>
            <person name="Obbineni J.M."/>
            <person name="Ishikawa T."/>
        </authorList>
    </citation>
    <scope>STRUCTURE BY ELECTRON MICROSCOPY (30.30 ANGSTROMS)</scope>
</reference>
<dbReference type="EMDB" id="EMD-16304"/>
<dbReference type="PDB" id="8BX8">
    <property type="method" value="EM"/>
    <property type="resolution" value="30.30 A"/>
    <property type="chains" value="O=1-132"/>
</dbReference>
<dbReference type="GO" id="GO:0045505">
    <property type="term" value="F:dynein intermediate chain binding"/>
    <property type="evidence" value="ECO:0007669"/>
    <property type="project" value="TreeGrafter"/>
</dbReference>
<dbReference type="InterPro" id="IPR005334">
    <property type="entry name" value="Tctex-1-like"/>
</dbReference>
<dbReference type="CDD" id="cd21459">
    <property type="entry name" value="DLC-like_TCTEX1D2"/>
    <property type="match status" value="1"/>
</dbReference>